<comment type="similarity">
    <text evidence="1">Belongs to the SMC family. SbcC subfamily.</text>
</comment>
<evidence type="ECO:0000313" key="6">
    <source>
        <dbReference type="EMBL" id="GAA0215186.1"/>
    </source>
</evidence>
<evidence type="ECO:0000313" key="7">
    <source>
        <dbReference type="Proteomes" id="UP001500399"/>
    </source>
</evidence>
<feature type="domain" description="Endonuclease GajA/Old nuclease/RecF-like AAA" evidence="5">
    <location>
        <begin position="1"/>
        <end position="241"/>
    </location>
</feature>
<feature type="coiled-coil region" evidence="4">
    <location>
        <begin position="291"/>
        <end position="353"/>
    </location>
</feature>
<comment type="subunit">
    <text evidence="2">Heterodimer of SbcC and SbcD.</text>
</comment>
<dbReference type="InterPro" id="IPR041685">
    <property type="entry name" value="AAA_GajA/Old/RecF-like"/>
</dbReference>
<dbReference type="Gene3D" id="3.40.50.300">
    <property type="entry name" value="P-loop containing nucleotide triphosphate hydrolases"/>
    <property type="match status" value="1"/>
</dbReference>
<feature type="coiled-coil region" evidence="4">
    <location>
        <begin position="483"/>
        <end position="523"/>
    </location>
</feature>
<dbReference type="PANTHER" id="PTHR32114:SF2">
    <property type="entry name" value="ABC TRANSPORTER ABCH.3"/>
    <property type="match status" value="1"/>
</dbReference>
<dbReference type="Proteomes" id="UP001500399">
    <property type="component" value="Unassembled WGS sequence"/>
</dbReference>
<reference evidence="7" key="1">
    <citation type="journal article" date="2019" name="Int. J. Syst. Evol. Microbiol.">
        <title>The Global Catalogue of Microorganisms (GCM) 10K type strain sequencing project: providing services to taxonomists for standard genome sequencing and annotation.</title>
        <authorList>
            <consortium name="The Broad Institute Genomics Platform"/>
            <consortium name="The Broad Institute Genome Sequencing Center for Infectious Disease"/>
            <person name="Wu L."/>
            <person name="Ma J."/>
        </authorList>
    </citation>
    <scope>NUCLEOTIDE SEQUENCE [LARGE SCALE GENOMIC DNA]</scope>
    <source>
        <strain evidence="7">JCM 8542</strain>
    </source>
</reference>
<evidence type="ECO:0000256" key="1">
    <source>
        <dbReference type="ARBA" id="ARBA00006930"/>
    </source>
</evidence>
<dbReference type="InterPro" id="IPR027417">
    <property type="entry name" value="P-loop_NTPase"/>
</dbReference>
<comment type="caution">
    <text evidence="6">The sequence shown here is derived from an EMBL/GenBank/DDBJ whole genome shotgun (WGS) entry which is preliminary data.</text>
</comment>
<dbReference type="RefSeq" id="WP_304986360.1">
    <property type="nucleotide sequence ID" value="NZ_BAAACR010000013.1"/>
</dbReference>
<dbReference type="SUPFAM" id="SSF52540">
    <property type="entry name" value="P-loop containing nucleoside triphosphate hydrolases"/>
    <property type="match status" value="1"/>
</dbReference>
<evidence type="ECO:0000259" key="5">
    <source>
        <dbReference type="Pfam" id="PF13175"/>
    </source>
</evidence>
<keyword evidence="7" id="KW-1185">Reference proteome</keyword>
<protein>
    <recommendedName>
        <fullName evidence="3">Nuclease SbcCD subunit C</fullName>
    </recommendedName>
</protein>
<accession>A0ABP3CTU6</accession>
<dbReference type="Gene3D" id="1.10.287.1490">
    <property type="match status" value="1"/>
</dbReference>
<feature type="coiled-coil region" evidence="4">
    <location>
        <begin position="231"/>
        <end position="265"/>
    </location>
</feature>
<sequence length="664" mass="74755">MKILSLTLENFRSIKNLTVSFNGKDADVLGANGTGKTTIANAICWLLIDRPMTDEADFTPKTEGTHGLNHKASMTVELPNGQKLTLAKDFYEKWTRKRGSAAEEFTGNVTDYYVDGVKHKKKEYTEVLETACGIDIERVKMLMVLGYFADTMKTDEKRRILFEMAGEFTDMDVIAANEELEGIEDFFLMPGTEDRHYTVAQWKKIATEQKKKLNKDLETIPARIDEASKNVVENVADVDALNAELSRLEEKKAGLEEQKRSLATEDGKQEAARAALAGLEVDLAKQRAAYIEQSTAANRELSAEIDRMTKDRREISDRLDTLRRKHKDNLRALTRMQEQRKNLMEAYAAVAAQKWNAGAEVCPTCGQQMPPEQVEKMRAAFHEGQSKQKEDINRRGQTCSKGKIDALTVEIDTQAADITAMENTVREMENGIGSLKAIITTPPPFEETAAYRDITARMEELRDRQRIHASAADGVKSGYDRDIASVREEIAAVNLRIAKAQASEDSRRRVGQLRQELKDTAEQVEYIEQGLHLCEEFIRTKARMVTDSINSRFKFIRFILFREQINGGLKEICEPMIANKAGEWVEYRSVNYAAQVSAKLDIVSTLMKHYGVHLPVLMDQGESVTEPLAVDGQFIRFIVSAGDEEISVEVKEQEEEENGNGNGK</sequence>
<evidence type="ECO:0000256" key="4">
    <source>
        <dbReference type="SAM" id="Coils"/>
    </source>
</evidence>
<keyword evidence="4" id="KW-0175">Coiled coil</keyword>
<organism evidence="6 7">
    <name type="scientific">Selenomonas dianae</name>
    <dbReference type="NCBI Taxonomy" id="135079"/>
    <lineage>
        <taxon>Bacteria</taxon>
        <taxon>Bacillati</taxon>
        <taxon>Bacillota</taxon>
        <taxon>Negativicutes</taxon>
        <taxon>Selenomonadales</taxon>
        <taxon>Selenomonadaceae</taxon>
        <taxon>Selenomonas</taxon>
    </lineage>
</organism>
<dbReference type="Pfam" id="PF13175">
    <property type="entry name" value="AAA_15"/>
    <property type="match status" value="1"/>
</dbReference>
<evidence type="ECO:0000256" key="2">
    <source>
        <dbReference type="ARBA" id="ARBA00011322"/>
    </source>
</evidence>
<gene>
    <name evidence="6" type="ORF">GCM10008919_18000</name>
</gene>
<dbReference type="EMBL" id="BAAACR010000013">
    <property type="protein sequence ID" value="GAA0215186.1"/>
    <property type="molecule type" value="Genomic_DNA"/>
</dbReference>
<proteinExistence type="inferred from homology"/>
<dbReference type="PANTHER" id="PTHR32114">
    <property type="entry name" value="ABC TRANSPORTER ABCH.3"/>
    <property type="match status" value="1"/>
</dbReference>
<evidence type="ECO:0000256" key="3">
    <source>
        <dbReference type="ARBA" id="ARBA00013368"/>
    </source>
</evidence>
<name>A0ABP3CTU6_9FIRM</name>